<dbReference type="InterPro" id="IPR036188">
    <property type="entry name" value="FAD/NAD-bd_sf"/>
</dbReference>
<evidence type="ECO:0000256" key="5">
    <source>
        <dbReference type="ARBA" id="ARBA00013125"/>
    </source>
</evidence>
<evidence type="ECO:0000259" key="14">
    <source>
        <dbReference type="Pfam" id="PF00732"/>
    </source>
</evidence>
<sequence length="750" mass="81959">MDTAVDVQRVTSLAPLASPLAPIPDDDIFTDVQWKTLTSILEVFIPSLAPASSDDKSALHPDDYEKYVEDIQLYVPPDVSRKDIETYLAESVTSIPGLKDNLRRRFAQSVAKPAVAGLSTVLGTLNTTAGSLLLTGSTTPIHQQPIAERTTIIRKWSQSYIPTLRKLHNTFSGLSRQWYIHESKSFPKVIGYKGHYADVERRPTYAFKFHDFTASDSPTTLETDVVVIGSGPGSGAVTNRLAAAGMKCIVIDKGYHWNSDHFPMKHSDAQEHLYENYGAVVSDDGGLATAAASTFGGGGTVNWSATLQPPAFVRKQWQDEEGLNFAVGQAYQESLDYVCDKMGAARANDHEALAKIKHNYANELLLEGARKVGLEVKVVPQNTGGRVHDCGHCHLGCPSCTKQGPANLWFPEAAEKGAEFIVGFWAEKILFADDGKTAVGVKGQWTSQDREVTKEVTIKAKRVIVASGTFQSPLLLKRSGLTNPWIGKNFHVHPVWYIFATMPDRIDPWKGGGLLTSVVTGLRHGTGDYHGPVIEICMGMPTQTGLPLAVSSKATGEAAAAQYKVDLAKLGHTVGLFSMVRDKDSGEIYADKHNPRMAHMKYTTSQRDKEQIVVGQVEAARIAYAMGAREISVEHPDVDAFVRSSTATQEINDEAFELWLNDVKTKGLTANSEPIMMHSAHQFGTCKMSANKDRGVVDGQGRVWGYNNLWVADSSVLPTATGVNPMVSTMGTADWIARGIERSWQEERRG</sequence>
<evidence type="ECO:0000256" key="4">
    <source>
        <dbReference type="ARBA" id="ARBA00010790"/>
    </source>
</evidence>
<keyword evidence="17" id="KW-1185">Reference proteome</keyword>
<protein>
    <recommendedName>
        <fullName evidence="5 12">Long-chain-alcohol oxidase</fullName>
        <ecNumber evidence="5 12">1.1.3.20</ecNumber>
    </recommendedName>
</protein>
<dbReference type="InterPro" id="IPR000172">
    <property type="entry name" value="GMC_OxRdtase_N"/>
</dbReference>
<accession>A0A0N0NJV7</accession>
<keyword evidence="8" id="KW-0274">FAD</keyword>
<dbReference type="GO" id="GO:0050660">
    <property type="term" value="F:flavin adenine dinucleotide binding"/>
    <property type="evidence" value="ECO:0007669"/>
    <property type="project" value="InterPro"/>
</dbReference>
<dbReference type="PRINTS" id="PR00411">
    <property type="entry name" value="PNDRDTASEI"/>
</dbReference>
<feature type="active site" description="Proton acceptor" evidence="13">
    <location>
        <position position="681"/>
    </location>
</feature>
<evidence type="ECO:0000256" key="2">
    <source>
        <dbReference type="ARBA" id="ARBA00003842"/>
    </source>
</evidence>
<dbReference type="RefSeq" id="XP_017997052.1">
    <property type="nucleotide sequence ID" value="XM_018143692.1"/>
</dbReference>
<comment type="catalytic activity">
    <reaction evidence="1 12">
        <text>a long-chain primary fatty alcohol + O2 = a long-chain fatty aldehyde + H2O2</text>
        <dbReference type="Rhea" id="RHEA:22756"/>
        <dbReference type="ChEBI" id="CHEBI:15379"/>
        <dbReference type="ChEBI" id="CHEBI:16240"/>
        <dbReference type="ChEBI" id="CHEBI:17176"/>
        <dbReference type="ChEBI" id="CHEBI:77396"/>
        <dbReference type="EC" id="1.1.3.20"/>
    </reaction>
</comment>
<dbReference type="GeneID" id="28735572"/>
<dbReference type="STRING" id="1664694.A0A0N0NJV7"/>
<dbReference type="InterPro" id="IPR007867">
    <property type="entry name" value="GMC_OxRtase_C"/>
</dbReference>
<comment type="caution">
    <text evidence="16">The sequence shown here is derived from an EMBL/GenBank/DDBJ whole genome shotgun (WGS) entry which is preliminary data.</text>
</comment>
<evidence type="ECO:0000313" key="16">
    <source>
        <dbReference type="EMBL" id="KPI37089.1"/>
    </source>
</evidence>
<evidence type="ECO:0000256" key="10">
    <source>
        <dbReference type="ARBA" id="ARBA00023002"/>
    </source>
</evidence>
<keyword evidence="9" id="KW-1133">Transmembrane helix</keyword>
<dbReference type="VEuPathDB" id="FungiDB:AB675_3624"/>
<evidence type="ECO:0000256" key="3">
    <source>
        <dbReference type="ARBA" id="ARBA00004370"/>
    </source>
</evidence>
<keyword evidence="6" id="KW-0285">Flavoprotein</keyword>
<dbReference type="EMBL" id="LFJN01000026">
    <property type="protein sequence ID" value="KPI37089.1"/>
    <property type="molecule type" value="Genomic_DNA"/>
</dbReference>
<proteinExistence type="inferred from homology"/>
<dbReference type="Pfam" id="PF00732">
    <property type="entry name" value="GMC_oxred_N"/>
    <property type="match status" value="1"/>
</dbReference>
<dbReference type="EC" id="1.1.3.20" evidence="5 12"/>
<evidence type="ECO:0000313" key="17">
    <source>
        <dbReference type="Proteomes" id="UP000038010"/>
    </source>
</evidence>
<reference evidence="16 17" key="1">
    <citation type="submission" date="2015-06" db="EMBL/GenBank/DDBJ databases">
        <title>Draft genome of the ant-associated black yeast Phialophora attae CBS 131958.</title>
        <authorList>
            <person name="Moreno L.F."/>
            <person name="Stielow B.J."/>
            <person name="de Hoog S."/>
            <person name="Vicente V.A."/>
            <person name="Weiss V.A."/>
            <person name="de Vries M."/>
            <person name="Cruz L.M."/>
            <person name="Souza E.M."/>
        </authorList>
    </citation>
    <scope>NUCLEOTIDE SEQUENCE [LARGE SCALE GENOMIC DNA]</scope>
    <source>
        <strain evidence="16 17">CBS 131958</strain>
    </source>
</reference>
<dbReference type="AlphaFoldDB" id="A0A0N0NJV7"/>
<dbReference type="SUPFAM" id="SSF51905">
    <property type="entry name" value="FAD/NAD(P)-binding domain"/>
    <property type="match status" value="1"/>
</dbReference>
<keyword evidence="11" id="KW-0472">Membrane</keyword>
<evidence type="ECO:0000256" key="1">
    <source>
        <dbReference type="ARBA" id="ARBA00000920"/>
    </source>
</evidence>
<evidence type="ECO:0000256" key="13">
    <source>
        <dbReference type="PIRSR" id="PIRSR028937-1"/>
    </source>
</evidence>
<dbReference type="Pfam" id="PF05199">
    <property type="entry name" value="GMC_oxred_C"/>
    <property type="match status" value="1"/>
</dbReference>
<keyword evidence="10 12" id="KW-0560">Oxidoreductase</keyword>
<comment type="function">
    <text evidence="2">Long-chain fatty alcohol oxidase involved in the omega-oxidation pathway of lipid degradation.</text>
</comment>
<keyword evidence="7" id="KW-0812">Transmembrane</keyword>
<evidence type="ECO:0000256" key="7">
    <source>
        <dbReference type="ARBA" id="ARBA00022692"/>
    </source>
</evidence>
<dbReference type="InterPro" id="IPR012400">
    <property type="entry name" value="Long_Oxdase"/>
</dbReference>
<evidence type="ECO:0000256" key="11">
    <source>
        <dbReference type="ARBA" id="ARBA00023136"/>
    </source>
</evidence>
<evidence type="ECO:0000256" key="12">
    <source>
        <dbReference type="PIRNR" id="PIRNR028937"/>
    </source>
</evidence>
<comment type="similarity">
    <text evidence="4 12">Belongs to the GMC oxidoreductase family.</text>
</comment>
<evidence type="ECO:0000256" key="8">
    <source>
        <dbReference type="ARBA" id="ARBA00022827"/>
    </source>
</evidence>
<dbReference type="Gene3D" id="3.50.50.60">
    <property type="entry name" value="FAD/NAD(P)-binding domain"/>
    <property type="match status" value="2"/>
</dbReference>
<feature type="domain" description="Glucose-methanol-choline oxidoreductase N-terminal" evidence="14">
    <location>
        <begin position="271"/>
        <end position="495"/>
    </location>
</feature>
<dbReference type="GO" id="GO:0016020">
    <property type="term" value="C:membrane"/>
    <property type="evidence" value="ECO:0007669"/>
    <property type="project" value="UniProtKB-SubCell"/>
</dbReference>
<comment type="subcellular location">
    <subcellularLocation>
        <location evidence="3">Membrane</location>
    </subcellularLocation>
</comment>
<dbReference type="PANTHER" id="PTHR46056:SF12">
    <property type="entry name" value="LONG-CHAIN-ALCOHOL OXIDASE"/>
    <property type="match status" value="1"/>
</dbReference>
<evidence type="ECO:0000256" key="9">
    <source>
        <dbReference type="ARBA" id="ARBA00022989"/>
    </source>
</evidence>
<dbReference type="GO" id="GO:0046577">
    <property type="term" value="F:long-chain-alcohol oxidase activity"/>
    <property type="evidence" value="ECO:0007669"/>
    <property type="project" value="UniProtKB-EC"/>
</dbReference>
<evidence type="ECO:0000256" key="6">
    <source>
        <dbReference type="ARBA" id="ARBA00022630"/>
    </source>
</evidence>
<feature type="domain" description="Glucose-methanol-choline oxidoreductase C-terminal" evidence="15">
    <location>
        <begin position="586"/>
        <end position="733"/>
    </location>
</feature>
<organism evidence="16 17">
    <name type="scientific">Cyphellophora attinorum</name>
    <dbReference type="NCBI Taxonomy" id="1664694"/>
    <lineage>
        <taxon>Eukaryota</taxon>
        <taxon>Fungi</taxon>
        <taxon>Dikarya</taxon>
        <taxon>Ascomycota</taxon>
        <taxon>Pezizomycotina</taxon>
        <taxon>Eurotiomycetes</taxon>
        <taxon>Chaetothyriomycetidae</taxon>
        <taxon>Chaetothyriales</taxon>
        <taxon>Cyphellophoraceae</taxon>
        <taxon>Cyphellophora</taxon>
    </lineage>
</organism>
<name>A0A0N0NJV7_9EURO</name>
<dbReference type="PANTHER" id="PTHR46056">
    <property type="entry name" value="LONG-CHAIN-ALCOHOL OXIDASE"/>
    <property type="match status" value="1"/>
</dbReference>
<dbReference type="OrthoDB" id="269227at2759"/>
<dbReference type="Proteomes" id="UP000038010">
    <property type="component" value="Unassembled WGS sequence"/>
</dbReference>
<evidence type="ECO:0000259" key="15">
    <source>
        <dbReference type="Pfam" id="PF05199"/>
    </source>
</evidence>
<dbReference type="PIRSF" id="PIRSF028937">
    <property type="entry name" value="Lg_Ch_AO"/>
    <property type="match status" value="1"/>
</dbReference>
<gene>
    <name evidence="16" type="ORF">AB675_3624</name>
</gene>